<dbReference type="HOGENOM" id="CLU_050866_0_0_1"/>
<dbReference type="STRING" id="1423351.A0A074RNC2"/>
<gene>
    <name evidence="1" type="ORF">V565_179430</name>
</gene>
<dbReference type="EMBL" id="AZST01000934">
    <property type="protein sequence ID" value="KEP46835.1"/>
    <property type="molecule type" value="Genomic_DNA"/>
</dbReference>
<sequence>MLQRTIRRADLHTWQDEFQGWRRVNVGPDDYSDLCFVLGRFGKRQVFHSKLLRVRVLTLLLQLQVAASVRNTPKHLARFEFMIEKPSDPNSPRTISVYPSLSDSPTPEFSLDPIFRARMVPSRYLPSFPLNLSNIPRALFDSRVIQPPLNGPIGTEKWISVEVENSGYAQVMYLEPGLEGGRYGDGIRFPDFKPMSVGLWCPKVSVPPF</sequence>
<evidence type="ECO:0000313" key="1">
    <source>
        <dbReference type="EMBL" id="KEP46835.1"/>
    </source>
</evidence>
<reference evidence="1 2" key="1">
    <citation type="submission" date="2013-12" db="EMBL/GenBank/DDBJ databases">
        <authorList>
            <person name="Cubeta M."/>
            <person name="Pakala S."/>
            <person name="Fedorova N."/>
            <person name="Thomas E."/>
            <person name="Dean R."/>
            <person name="Jabaji S."/>
            <person name="Neate S."/>
            <person name="Toda T."/>
            <person name="Tavantzis S."/>
            <person name="Vilgalys R."/>
            <person name="Bharathan N."/>
            <person name="Pakala S."/>
            <person name="Losada L.S."/>
            <person name="Zafar N."/>
            <person name="Nierman W."/>
        </authorList>
    </citation>
    <scope>NUCLEOTIDE SEQUENCE [LARGE SCALE GENOMIC DNA]</scope>
    <source>
        <strain evidence="1 2">123E</strain>
    </source>
</reference>
<organism evidence="1 2">
    <name type="scientific">Rhizoctonia solani 123E</name>
    <dbReference type="NCBI Taxonomy" id="1423351"/>
    <lineage>
        <taxon>Eukaryota</taxon>
        <taxon>Fungi</taxon>
        <taxon>Dikarya</taxon>
        <taxon>Basidiomycota</taxon>
        <taxon>Agaricomycotina</taxon>
        <taxon>Agaricomycetes</taxon>
        <taxon>Cantharellales</taxon>
        <taxon>Ceratobasidiaceae</taxon>
        <taxon>Rhizoctonia</taxon>
    </lineage>
</organism>
<dbReference type="Proteomes" id="UP000027456">
    <property type="component" value="Unassembled WGS sequence"/>
</dbReference>
<name>A0A074RNC2_9AGAM</name>
<dbReference type="AlphaFoldDB" id="A0A074RNC2"/>
<evidence type="ECO:0000313" key="2">
    <source>
        <dbReference type="Proteomes" id="UP000027456"/>
    </source>
</evidence>
<accession>A0A074RNC2</accession>
<proteinExistence type="predicted"/>
<keyword evidence="2" id="KW-1185">Reference proteome</keyword>
<comment type="caution">
    <text evidence="1">The sequence shown here is derived from an EMBL/GenBank/DDBJ whole genome shotgun (WGS) entry which is preliminary data.</text>
</comment>
<dbReference type="OrthoDB" id="9970474at2759"/>
<protein>
    <submittedName>
        <fullName evidence="1">Uncharacterized protein</fullName>
    </submittedName>
</protein>